<dbReference type="AlphaFoldDB" id="W4L4T2"/>
<evidence type="ECO:0000313" key="2">
    <source>
        <dbReference type="EMBL" id="ETW92311.1"/>
    </source>
</evidence>
<dbReference type="GO" id="GO:0004519">
    <property type="term" value="F:endonuclease activity"/>
    <property type="evidence" value="ECO:0007669"/>
    <property type="project" value="InterPro"/>
</dbReference>
<comment type="caution">
    <text evidence="2">The sequence shown here is derived from an EMBL/GenBank/DDBJ whole genome shotgun (WGS) entry which is preliminary data.</text>
</comment>
<feature type="non-terminal residue" evidence="2">
    <location>
        <position position="1"/>
    </location>
</feature>
<evidence type="ECO:0000313" key="3">
    <source>
        <dbReference type="Proteomes" id="UP000019141"/>
    </source>
</evidence>
<dbReference type="InterPro" id="IPR007560">
    <property type="entry name" value="Restrct_endonuc_IV_Mrr"/>
</dbReference>
<name>W4L4T2_ENTF1</name>
<dbReference type="InterPro" id="IPR011335">
    <property type="entry name" value="Restrct_endonuc-II-like"/>
</dbReference>
<dbReference type="PATRIC" id="fig|1429438.4.peg.8198"/>
<dbReference type="Proteomes" id="UP000019141">
    <property type="component" value="Unassembled WGS sequence"/>
</dbReference>
<organism evidence="2 3">
    <name type="scientific">Entotheonella factor</name>
    <dbReference type="NCBI Taxonomy" id="1429438"/>
    <lineage>
        <taxon>Bacteria</taxon>
        <taxon>Pseudomonadati</taxon>
        <taxon>Nitrospinota/Tectimicrobiota group</taxon>
        <taxon>Candidatus Tectimicrobiota</taxon>
        <taxon>Candidatus Entotheonellia</taxon>
        <taxon>Candidatus Entotheonellales</taxon>
        <taxon>Candidatus Entotheonellaceae</taxon>
        <taxon>Candidatus Entotheonella</taxon>
    </lineage>
</organism>
<protein>
    <recommendedName>
        <fullName evidence="1">Restriction endonuclease type IV Mrr domain-containing protein</fullName>
    </recommendedName>
</protein>
<reference evidence="2 3" key="1">
    <citation type="journal article" date="2014" name="Nature">
        <title>An environmental bacterial taxon with a large and distinct metabolic repertoire.</title>
        <authorList>
            <person name="Wilson M.C."/>
            <person name="Mori T."/>
            <person name="Ruckert C."/>
            <person name="Uria A.R."/>
            <person name="Helf M.J."/>
            <person name="Takada K."/>
            <person name="Gernert C."/>
            <person name="Steffens U.A."/>
            <person name="Heycke N."/>
            <person name="Schmitt S."/>
            <person name="Rinke C."/>
            <person name="Helfrich E.J."/>
            <person name="Brachmann A.O."/>
            <person name="Gurgui C."/>
            <person name="Wakimoto T."/>
            <person name="Kracht M."/>
            <person name="Crusemann M."/>
            <person name="Hentschel U."/>
            <person name="Abe I."/>
            <person name="Matsunaga S."/>
            <person name="Kalinowski J."/>
            <person name="Takeyama H."/>
            <person name="Piel J."/>
        </authorList>
    </citation>
    <scope>NUCLEOTIDE SEQUENCE [LARGE SCALE GENOMIC DNA]</scope>
    <source>
        <strain evidence="3">TSY1</strain>
    </source>
</reference>
<dbReference type="GO" id="GO:0009307">
    <property type="term" value="P:DNA restriction-modification system"/>
    <property type="evidence" value="ECO:0007669"/>
    <property type="project" value="InterPro"/>
</dbReference>
<feature type="domain" description="Restriction endonuclease type IV Mrr" evidence="1">
    <location>
        <begin position="84"/>
        <end position="189"/>
    </location>
</feature>
<gene>
    <name evidence="2" type="ORF">ETSY1_44200</name>
</gene>
<dbReference type="SUPFAM" id="SSF52980">
    <property type="entry name" value="Restriction endonuclease-like"/>
    <property type="match status" value="1"/>
</dbReference>
<proteinExistence type="predicted"/>
<dbReference type="HOGENOM" id="CLU_1237276_0_0_7"/>
<dbReference type="GO" id="GO:0003677">
    <property type="term" value="F:DNA binding"/>
    <property type="evidence" value="ECO:0007669"/>
    <property type="project" value="InterPro"/>
</dbReference>
<accession>W4L4T2</accession>
<dbReference type="Pfam" id="PF04471">
    <property type="entry name" value="Mrr_cat"/>
    <property type="match status" value="1"/>
</dbReference>
<sequence>PLKNAVDRDNLDIEKAKRLLQEFRDSVGNDPIDVAIKEQQRDKARADYRHSVESTKAKKENLLDLNTRFLALAAAADLTPQQRGFKLEALFFDLLHLAEFDHTKPYRTSDGEQIDGHFKYDKFDYLVEVKWIAGPTKQKDLSVSDGKIRGKAQSTRGLFLAANGFDDNAVNKFSGDAPRIVLMTGEDLAIILNDTMPIFDVMKAKVDAIVRYGNINFPARDIR</sequence>
<dbReference type="EMBL" id="AZHW01001540">
    <property type="protein sequence ID" value="ETW92311.1"/>
    <property type="molecule type" value="Genomic_DNA"/>
</dbReference>
<keyword evidence="3" id="KW-1185">Reference proteome</keyword>
<evidence type="ECO:0000259" key="1">
    <source>
        <dbReference type="Pfam" id="PF04471"/>
    </source>
</evidence>